<keyword evidence="3" id="KW-0862">Zinc</keyword>
<dbReference type="InterPro" id="IPR001214">
    <property type="entry name" value="SET_dom"/>
</dbReference>
<keyword evidence="9" id="KW-1185">Reference proteome</keyword>
<proteinExistence type="predicted"/>
<dbReference type="EMBL" id="KQ086056">
    <property type="protein sequence ID" value="KLO09410.1"/>
    <property type="molecule type" value="Genomic_DNA"/>
</dbReference>
<keyword evidence="1" id="KW-0479">Metal-binding</keyword>
<dbReference type="GO" id="GO:0005634">
    <property type="term" value="C:nucleus"/>
    <property type="evidence" value="ECO:0007669"/>
    <property type="project" value="TreeGrafter"/>
</dbReference>
<dbReference type="Pfam" id="PF01753">
    <property type="entry name" value="zf-MYND"/>
    <property type="match status" value="1"/>
</dbReference>
<feature type="compositionally biased region" description="Basic residues" evidence="5">
    <location>
        <begin position="1"/>
        <end position="11"/>
    </location>
</feature>
<evidence type="ECO:0000256" key="1">
    <source>
        <dbReference type="ARBA" id="ARBA00022723"/>
    </source>
</evidence>
<dbReference type="OrthoDB" id="265717at2759"/>
<dbReference type="Gene3D" id="6.10.140.2220">
    <property type="match status" value="1"/>
</dbReference>
<dbReference type="PANTHER" id="PTHR12197:SF251">
    <property type="entry name" value="EG:BACR7C10.4 PROTEIN"/>
    <property type="match status" value="1"/>
</dbReference>
<accession>A0A0H2RC50</accession>
<dbReference type="InterPro" id="IPR050869">
    <property type="entry name" value="H3K4_H4K5_MeTrfase"/>
</dbReference>
<dbReference type="PANTHER" id="PTHR12197">
    <property type="entry name" value="HISTONE-LYSINE N-METHYLTRANSFERASE SMYD"/>
    <property type="match status" value="1"/>
</dbReference>
<organism evidence="8 9">
    <name type="scientific">Schizopora paradoxa</name>
    <dbReference type="NCBI Taxonomy" id="27342"/>
    <lineage>
        <taxon>Eukaryota</taxon>
        <taxon>Fungi</taxon>
        <taxon>Dikarya</taxon>
        <taxon>Basidiomycota</taxon>
        <taxon>Agaricomycotina</taxon>
        <taxon>Agaricomycetes</taxon>
        <taxon>Hymenochaetales</taxon>
        <taxon>Schizoporaceae</taxon>
        <taxon>Schizopora</taxon>
    </lineage>
</organism>
<dbReference type="STRING" id="27342.A0A0H2RC50"/>
<dbReference type="InterPro" id="IPR046341">
    <property type="entry name" value="SET_dom_sf"/>
</dbReference>
<dbReference type="SUPFAM" id="SSF82199">
    <property type="entry name" value="SET domain"/>
    <property type="match status" value="1"/>
</dbReference>
<name>A0A0H2RC50_9AGAM</name>
<dbReference type="PROSITE" id="PS50865">
    <property type="entry name" value="ZF_MYND_2"/>
    <property type="match status" value="1"/>
</dbReference>
<keyword evidence="2 4" id="KW-0863">Zinc-finger</keyword>
<dbReference type="PROSITE" id="PS01360">
    <property type="entry name" value="ZF_MYND_1"/>
    <property type="match status" value="1"/>
</dbReference>
<dbReference type="Gene3D" id="1.10.220.160">
    <property type="match status" value="1"/>
</dbReference>
<dbReference type="SMART" id="SM00317">
    <property type="entry name" value="SET"/>
    <property type="match status" value="1"/>
</dbReference>
<evidence type="ECO:0000256" key="3">
    <source>
        <dbReference type="ARBA" id="ARBA00022833"/>
    </source>
</evidence>
<feature type="compositionally biased region" description="Basic and acidic residues" evidence="5">
    <location>
        <begin position="71"/>
        <end position="88"/>
    </location>
</feature>
<feature type="region of interest" description="Disordered" evidence="5">
    <location>
        <begin position="1"/>
        <end position="96"/>
    </location>
</feature>
<dbReference type="Gene3D" id="2.170.270.10">
    <property type="entry name" value="SET domain"/>
    <property type="match status" value="1"/>
</dbReference>
<dbReference type="Pfam" id="PF00856">
    <property type="entry name" value="SET"/>
    <property type="match status" value="1"/>
</dbReference>
<reference evidence="8 9" key="1">
    <citation type="submission" date="2015-04" db="EMBL/GenBank/DDBJ databases">
        <title>Complete genome sequence of Schizopora paradoxa KUC8140, a cosmopolitan wood degrader in East Asia.</title>
        <authorList>
            <consortium name="DOE Joint Genome Institute"/>
            <person name="Min B."/>
            <person name="Park H."/>
            <person name="Jang Y."/>
            <person name="Kim J.-J."/>
            <person name="Kim K.H."/>
            <person name="Pangilinan J."/>
            <person name="Lipzen A."/>
            <person name="Riley R."/>
            <person name="Grigoriev I.V."/>
            <person name="Spatafora J.W."/>
            <person name="Choi I.-G."/>
        </authorList>
    </citation>
    <scope>NUCLEOTIDE SEQUENCE [LARGE SCALE GENOMIC DNA]</scope>
    <source>
        <strain evidence="8 9">KUC8140</strain>
    </source>
</reference>
<sequence>MSFADKRKHRGAREQKSYVPLSGVGHPTGASSSTDREDQPGNSSGEKNHEISYGRHHVDEEKAVVAPSDVIGKREEALEDGYPRRAEQSVDSPRAAHETSISQVDGALYAELPNNLVILKTEDRGRGIWTTQDVKAGTVLFSIRPHVHVLSRSQLTSFCTSCCTPNSSTALKKCTKCRVVHYCSAACQNADWGFHKSECEALRRWASDAPQIHADDEKVTVPAEAVRCLGRIILKRKKEGVGSRWWKEIEAMQTHRQTLAEPVENEVHLAHALVRYLGVNGPEALAKYDIRGVGELVDFISKFATNSFTLSTPSLSPIGVAVSPLAALINHSCDPNVAILFPRPGPSNLPAKLTEGRPNPEPVLQVVAITDIPAKSELFTSYVDTTMPFTQRQKDLKETYKFTCKCNLCSPADRGAYRDYRGVVWCPRSCGGVCPIPLEDVVQANCSNCQAIVEDKDSVLDAVRVGQEALDKATSLSASDPTKALHITRNILKTLVNANLTPATHPLLAIYRLHLSLLLPSLGSSGGPTEAALDEAIDIAAKSVAGLCHLLRPGHPVRGIALAELGKLLAVDEPETTTAAVPASSSTFPPNGPDRLKLAVTTLRQAMDELRIGFGAANDGGEVGREVREILANAEKEMSVWDVRIRETLEDTIKSSKKT</sequence>
<evidence type="ECO:0000256" key="5">
    <source>
        <dbReference type="SAM" id="MobiDB-lite"/>
    </source>
</evidence>
<dbReference type="PROSITE" id="PS50280">
    <property type="entry name" value="SET"/>
    <property type="match status" value="1"/>
</dbReference>
<evidence type="ECO:0000259" key="6">
    <source>
        <dbReference type="PROSITE" id="PS50280"/>
    </source>
</evidence>
<protein>
    <submittedName>
        <fullName evidence="8">SET domain-containing protein</fullName>
    </submittedName>
</protein>
<evidence type="ECO:0000259" key="7">
    <source>
        <dbReference type="PROSITE" id="PS50865"/>
    </source>
</evidence>
<dbReference type="InParanoid" id="A0A0H2RC50"/>
<evidence type="ECO:0000256" key="2">
    <source>
        <dbReference type="ARBA" id="ARBA00022771"/>
    </source>
</evidence>
<gene>
    <name evidence="8" type="ORF">SCHPADRAFT_943646</name>
</gene>
<dbReference type="Proteomes" id="UP000053477">
    <property type="component" value="Unassembled WGS sequence"/>
</dbReference>
<evidence type="ECO:0000313" key="9">
    <source>
        <dbReference type="Proteomes" id="UP000053477"/>
    </source>
</evidence>
<dbReference type="InterPro" id="IPR002893">
    <property type="entry name" value="Znf_MYND"/>
</dbReference>
<evidence type="ECO:0000256" key="4">
    <source>
        <dbReference type="PROSITE-ProRule" id="PRU00134"/>
    </source>
</evidence>
<feature type="domain" description="SET" evidence="6">
    <location>
        <begin position="114"/>
        <end position="383"/>
    </location>
</feature>
<feature type="domain" description="MYND-type" evidence="7">
    <location>
        <begin position="159"/>
        <end position="199"/>
    </location>
</feature>
<feature type="compositionally biased region" description="Basic and acidic residues" evidence="5">
    <location>
        <begin position="46"/>
        <end position="63"/>
    </location>
</feature>
<dbReference type="GO" id="GO:0008270">
    <property type="term" value="F:zinc ion binding"/>
    <property type="evidence" value="ECO:0007669"/>
    <property type="project" value="UniProtKB-KW"/>
</dbReference>
<dbReference type="AlphaFoldDB" id="A0A0H2RC50"/>
<evidence type="ECO:0000313" key="8">
    <source>
        <dbReference type="EMBL" id="KLO09410.1"/>
    </source>
</evidence>